<keyword evidence="2" id="KW-1185">Reference proteome</keyword>
<dbReference type="Pfam" id="PF15104">
    <property type="entry name" value="CFAP141"/>
    <property type="match status" value="1"/>
</dbReference>
<protein>
    <submittedName>
        <fullName evidence="1">Uncharacterized protein</fullName>
    </submittedName>
</protein>
<dbReference type="Proteomes" id="UP000694421">
    <property type="component" value="Unplaced"/>
</dbReference>
<accession>A0A8D0DTA0</accession>
<evidence type="ECO:0000313" key="1">
    <source>
        <dbReference type="Ensembl" id="ENSSMRP00000021485.1"/>
    </source>
</evidence>
<organism evidence="1 2">
    <name type="scientific">Salvator merianae</name>
    <name type="common">Argentine black and white tegu</name>
    <name type="synonym">Tupinambis merianae</name>
    <dbReference type="NCBI Taxonomy" id="96440"/>
    <lineage>
        <taxon>Eukaryota</taxon>
        <taxon>Metazoa</taxon>
        <taxon>Chordata</taxon>
        <taxon>Craniata</taxon>
        <taxon>Vertebrata</taxon>
        <taxon>Euteleostomi</taxon>
        <taxon>Lepidosauria</taxon>
        <taxon>Squamata</taxon>
        <taxon>Bifurcata</taxon>
        <taxon>Unidentata</taxon>
        <taxon>Episquamata</taxon>
        <taxon>Laterata</taxon>
        <taxon>Teiioidea</taxon>
        <taxon>Teiidae</taxon>
        <taxon>Salvator</taxon>
    </lineage>
</organism>
<dbReference type="PANTHER" id="PTHR35818:SF1">
    <property type="entry name" value="CILIA- AND FLAGELLA-ASSOCIATED PROTEIN 141"/>
    <property type="match status" value="1"/>
</dbReference>
<dbReference type="OMA" id="YLLHCEH"/>
<dbReference type="PANTHER" id="PTHR35818">
    <property type="entry name" value="C1ORF189"/>
    <property type="match status" value="1"/>
</dbReference>
<dbReference type="GeneTree" id="ENSGT01140000284630"/>
<dbReference type="Ensembl" id="ENSSMRT00000025174.1">
    <property type="protein sequence ID" value="ENSSMRP00000021485.1"/>
    <property type="gene ID" value="ENSSMRG00000016716.1"/>
</dbReference>
<reference evidence="1" key="2">
    <citation type="submission" date="2025-09" db="UniProtKB">
        <authorList>
            <consortium name="Ensembl"/>
        </authorList>
    </citation>
    <scope>IDENTIFICATION</scope>
</reference>
<evidence type="ECO:0000313" key="2">
    <source>
        <dbReference type="Proteomes" id="UP000694421"/>
    </source>
</evidence>
<sequence length="70" mass="8570">MCLERVKQEDRCFARARKRQQGEMKEEVYHANKQLTMIRRAALRHLLTKEHLQYQLELNYLGESFYAERL</sequence>
<name>A0A8D0DTA0_SALMN</name>
<dbReference type="AlphaFoldDB" id="A0A8D0DTA0"/>
<reference evidence="1" key="1">
    <citation type="submission" date="2025-08" db="UniProtKB">
        <authorList>
            <consortium name="Ensembl"/>
        </authorList>
    </citation>
    <scope>IDENTIFICATION</scope>
</reference>
<proteinExistence type="predicted"/>
<dbReference type="InterPro" id="IPR029375">
    <property type="entry name" value="CFAP141"/>
</dbReference>